<keyword evidence="1" id="KW-1133">Transmembrane helix</keyword>
<sequence length="347" mass="41467">MQEILKFAENRTISPTDTYQIVFLCSFITNQYFVWVVLVLLLNIGNWKRPVIIVLFFHWLFRSIGDILTSFKELIPRQFNKWPYSNKGWTYPYGVASLFWYLSEIIGDWYPLLRTKAIINNPQKIRVVYVICITFNIVKITQFYNFITYIPFKIVNGMPSDTTYFKDLGNHRIKQWGNVIVQLIISFLYDLAVIRILKTQIFNKIKRDIMRKNRFIANFKFISEYRIKISMISTIIAFPFLFCFSFLCISQTFSRKNNTISSLSAESIRQCVLNINYSLMYIDQILLRFFVERNKNNKEKYKNSSPLNYSNHYKLKYYPNSSSFSSQHEQTYASKHKYLELDYININ</sequence>
<proteinExistence type="predicted"/>
<organism evidence="2 3">
    <name type="scientific">Neocallimastix californiae</name>
    <dbReference type="NCBI Taxonomy" id="1754190"/>
    <lineage>
        <taxon>Eukaryota</taxon>
        <taxon>Fungi</taxon>
        <taxon>Fungi incertae sedis</taxon>
        <taxon>Chytridiomycota</taxon>
        <taxon>Chytridiomycota incertae sedis</taxon>
        <taxon>Neocallimastigomycetes</taxon>
        <taxon>Neocallimastigales</taxon>
        <taxon>Neocallimastigaceae</taxon>
        <taxon>Neocallimastix</taxon>
    </lineage>
</organism>
<dbReference type="EMBL" id="MCOG01000016">
    <property type="protein sequence ID" value="ORY78821.1"/>
    <property type="molecule type" value="Genomic_DNA"/>
</dbReference>
<evidence type="ECO:0000256" key="1">
    <source>
        <dbReference type="SAM" id="Phobius"/>
    </source>
</evidence>
<feature type="transmembrane region" description="Helical" evidence="1">
    <location>
        <begin position="125"/>
        <end position="147"/>
    </location>
</feature>
<dbReference type="OrthoDB" id="10451758at2759"/>
<gene>
    <name evidence="2" type="ORF">LY90DRAFT_501019</name>
</gene>
<feature type="transmembrane region" description="Helical" evidence="1">
    <location>
        <begin position="20"/>
        <end position="44"/>
    </location>
</feature>
<dbReference type="AlphaFoldDB" id="A0A1Y2F4N0"/>
<evidence type="ECO:0000313" key="2">
    <source>
        <dbReference type="EMBL" id="ORY78821.1"/>
    </source>
</evidence>
<dbReference type="Proteomes" id="UP000193920">
    <property type="component" value="Unassembled WGS sequence"/>
</dbReference>
<feature type="transmembrane region" description="Helical" evidence="1">
    <location>
        <begin position="229"/>
        <end position="253"/>
    </location>
</feature>
<evidence type="ECO:0008006" key="4">
    <source>
        <dbReference type="Google" id="ProtNLM"/>
    </source>
</evidence>
<name>A0A1Y2F4N0_9FUNG</name>
<reference evidence="2 3" key="1">
    <citation type="submission" date="2016-08" db="EMBL/GenBank/DDBJ databases">
        <title>A Parts List for Fungal Cellulosomes Revealed by Comparative Genomics.</title>
        <authorList>
            <consortium name="DOE Joint Genome Institute"/>
            <person name="Haitjema C.H."/>
            <person name="Gilmore S.P."/>
            <person name="Henske J.K."/>
            <person name="Solomon K.V."/>
            <person name="De Groot R."/>
            <person name="Kuo A."/>
            <person name="Mondo S.J."/>
            <person name="Salamov A.A."/>
            <person name="Labutti K."/>
            <person name="Zhao Z."/>
            <person name="Chiniquy J."/>
            <person name="Barry K."/>
            <person name="Brewer H.M."/>
            <person name="Purvine S.O."/>
            <person name="Wright A.T."/>
            <person name="Boxma B."/>
            <person name="Van Alen T."/>
            <person name="Hackstein J.H."/>
            <person name="Baker S.E."/>
            <person name="Grigoriev I.V."/>
            <person name="O'Malley M.A."/>
        </authorList>
    </citation>
    <scope>NUCLEOTIDE SEQUENCE [LARGE SCALE GENOMIC DNA]</scope>
    <source>
        <strain evidence="2 3">G1</strain>
    </source>
</reference>
<evidence type="ECO:0000313" key="3">
    <source>
        <dbReference type="Proteomes" id="UP000193920"/>
    </source>
</evidence>
<keyword evidence="1" id="KW-0812">Transmembrane</keyword>
<keyword evidence="3" id="KW-1185">Reference proteome</keyword>
<feature type="transmembrane region" description="Helical" evidence="1">
    <location>
        <begin position="91"/>
        <end position="113"/>
    </location>
</feature>
<accession>A0A1Y2F4N0</accession>
<comment type="caution">
    <text evidence="2">The sequence shown here is derived from an EMBL/GenBank/DDBJ whole genome shotgun (WGS) entry which is preliminary data.</text>
</comment>
<feature type="transmembrane region" description="Helical" evidence="1">
    <location>
        <begin position="176"/>
        <end position="197"/>
    </location>
</feature>
<protein>
    <recommendedName>
        <fullName evidence="4">G-protein coupled receptors family 1 profile domain-containing protein</fullName>
    </recommendedName>
</protein>
<keyword evidence="1" id="KW-0472">Membrane</keyword>
<feature type="transmembrane region" description="Helical" evidence="1">
    <location>
        <begin position="51"/>
        <end position="71"/>
    </location>
</feature>